<evidence type="ECO:0000313" key="1">
    <source>
        <dbReference type="EMBL" id="EJK55513.1"/>
    </source>
</evidence>
<gene>
    <name evidence="1" type="ORF">THAOC_24753</name>
</gene>
<evidence type="ECO:0000313" key="2">
    <source>
        <dbReference type="Proteomes" id="UP000266841"/>
    </source>
</evidence>
<feature type="non-terminal residue" evidence="1">
    <location>
        <position position="1"/>
    </location>
</feature>
<protein>
    <submittedName>
        <fullName evidence="1">Uncharacterized protein</fullName>
    </submittedName>
</protein>
<reference evidence="1 2" key="1">
    <citation type="journal article" date="2012" name="Genome Biol.">
        <title>Genome and low-iron response of an oceanic diatom adapted to chronic iron limitation.</title>
        <authorList>
            <person name="Lommer M."/>
            <person name="Specht M."/>
            <person name="Roy A.S."/>
            <person name="Kraemer L."/>
            <person name="Andreson R."/>
            <person name="Gutowska M.A."/>
            <person name="Wolf J."/>
            <person name="Bergner S.V."/>
            <person name="Schilhabel M.B."/>
            <person name="Klostermeier U.C."/>
            <person name="Beiko R.G."/>
            <person name="Rosenstiel P."/>
            <person name="Hippler M."/>
            <person name="Laroche J."/>
        </authorList>
    </citation>
    <scope>NUCLEOTIDE SEQUENCE [LARGE SCALE GENOMIC DNA]</scope>
    <source>
        <strain evidence="1 2">CCMP1005</strain>
    </source>
</reference>
<comment type="caution">
    <text evidence="1">The sequence shown here is derived from an EMBL/GenBank/DDBJ whole genome shotgun (WGS) entry which is preliminary data.</text>
</comment>
<dbReference type="EMBL" id="AGNL01033866">
    <property type="protein sequence ID" value="EJK55513.1"/>
    <property type="molecule type" value="Genomic_DNA"/>
</dbReference>
<organism evidence="1 2">
    <name type="scientific">Thalassiosira oceanica</name>
    <name type="common">Marine diatom</name>
    <dbReference type="NCBI Taxonomy" id="159749"/>
    <lineage>
        <taxon>Eukaryota</taxon>
        <taxon>Sar</taxon>
        <taxon>Stramenopiles</taxon>
        <taxon>Ochrophyta</taxon>
        <taxon>Bacillariophyta</taxon>
        <taxon>Coscinodiscophyceae</taxon>
        <taxon>Thalassiosirophycidae</taxon>
        <taxon>Thalassiosirales</taxon>
        <taxon>Thalassiosiraceae</taxon>
        <taxon>Thalassiosira</taxon>
    </lineage>
</organism>
<name>K0RP05_THAOC</name>
<accession>K0RP05</accession>
<keyword evidence="2" id="KW-1185">Reference proteome</keyword>
<dbReference type="AlphaFoldDB" id="K0RP05"/>
<proteinExistence type="predicted"/>
<dbReference type="Proteomes" id="UP000266841">
    <property type="component" value="Unassembled WGS sequence"/>
</dbReference>
<sequence length="205" mass="21999">FSDSNTAASTVLDHDFNYFNPPSQLLDGAEPGGRSASWTASAFSNTAHTLVLPRPTSLATLMADASTTAAAANAAGDQPGVVPPTPAGRRMTMAKINTQKYSGGPTPTPRTQQILSAQIARGRRGGQQPRRGEKNAELETVEMNTKQMQVPSVFAIQLRRIECADEARHQHPTRADEFRRMIAEGASDNLLATTINSWGQADQDP</sequence>